<dbReference type="RefSeq" id="WP_163845824.1">
    <property type="nucleotide sequence ID" value="NZ_JAAGVB010000029.1"/>
</dbReference>
<dbReference type="Gene3D" id="3.40.50.300">
    <property type="entry name" value="P-loop containing nucleotide triphosphate hydrolases"/>
    <property type="match status" value="1"/>
</dbReference>
<dbReference type="InterPro" id="IPR027417">
    <property type="entry name" value="P-loop_NTPase"/>
</dbReference>
<dbReference type="SUPFAM" id="SSF52540">
    <property type="entry name" value="P-loop containing nucleoside triphosphate hydrolases"/>
    <property type="match status" value="1"/>
</dbReference>
<comment type="caution">
    <text evidence="1">The sequence shown here is derived from an EMBL/GenBank/DDBJ whole genome shotgun (WGS) entry which is preliminary data.</text>
</comment>
<reference evidence="1 2" key="1">
    <citation type="submission" date="2020-01" db="EMBL/GenBank/DDBJ databases">
        <title>Genetics and antimicrobial susceptibilities of Nocardia species isolated from the soil; a comparison with species isolated from humans.</title>
        <authorList>
            <person name="Carrasco G."/>
            <person name="Monzon S."/>
            <person name="Sansegundo M."/>
            <person name="Garcia E."/>
            <person name="Garrido N."/>
            <person name="Medina M.J."/>
            <person name="Villalon P."/>
            <person name="Ramirez-Arocha A.C."/>
            <person name="Jimenez P."/>
            <person name="Cuesta I."/>
            <person name="Valdezate S."/>
        </authorList>
    </citation>
    <scope>NUCLEOTIDE SEQUENCE [LARGE SCALE GENOMIC DNA]</scope>
    <source>
        <strain evidence="1 2">CNM20110626</strain>
    </source>
</reference>
<dbReference type="Gene3D" id="1.10.8.430">
    <property type="entry name" value="Helical domain of apoptotic protease-activating factors"/>
    <property type="match status" value="1"/>
</dbReference>
<dbReference type="Gene3D" id="1.25.40.10">
    <property type="entry name" value="Tetratricopeptide repeat domain"/>
    <property type="match status" value="1"/>
</dbReference>
<name>A0A6P1CPV6_9NOCA</name>
<protein>
    <submittedName>
        <fullName evidence="1">Uncharacterized protein</fullName>
    </submittedName>
</protein>
<organism evidence="1 2">
    <name type="scientific">Nocardia cyriacigeorgica</name>
    <dbReference type="NCBI Taxonomy" id="135487"/>
    <lineage>
        <taxon>Bacteria</taxon>
        <taxon>Bacillati</taxon>
        <taxon>Actinomycetota</taxon>
        <taxon>Actinomycetes</taxon>
        <taxon>Mycobacteriales</taxon>
        <taxon>Nocardiaceae</taxon>
        <taxon>Nocardia</taxon>
    </lineage>
</organism>
<sequence length="686" mass="74904">MSSNWVPPWADPFFDREDLLNAMADCVESFRRQGRPAYLHVFGLEGLGVSSSVARFGKDKRDLLGHTFIWLRGREPDGTPVASGELLNRVLRKLGISDADQAVSDGGKLDQYHAIARNKQFVIVLDDMDSTAQARLLLPGDAPGAVLITTSPFAQLELEAEQGFAPFQPELLSAESAAELFRHDLGDAAEVIDAAVTVELVAMCGGLPLAIKLLAAQVRSDPSSADALLAELRDAGLSILDIGDEKRIARFLDSTYQSLDVELATAYRLLGVLPATDFDAATAAAALDIGKTRAALALTRLASFHLLTKSGTGRYAFHPLLRGDAQLRAETTDSPSDRAAVLERWIDQVLREAIPRGLALSNRWFVTPVLDRAMRYYGAEIPTPSRAEGLAWFDAEYPNLIAAIRAAHGADLYEQCWQLCVVMWKYQHLYGFHDTWIDTHVLGLASAHAAADDADARVRGEAHVGIVQLASQLGAAHLATGELTAAEQKFDESLNYAQRLPHAIGEQSALEWLGKTAARAGDYDRAEHFYQRSWDVTVAASDEAISPADKERVFALLRLQRNRARADVGRWDGMVDDIRPALDYFVRQHNETDNVAKARLVLGRALLAQSDPAGAEAEFGTAATHFGQERATREQAGAEFWRARALTAAHRQADALTSLDLAHTLYLELGDSRANDVAAFRDHLSG</sequence>
<dbReference type="PANTHER" id="PTHR47691:SF3">
    <property type="entry name" value="HTH-TYPE TRANSCRIPTIONAL REGULATOR RV0890C-RELATED"/>
    <property type="match status" value="1"/>
</dbReference>
<evidence type="ECO:0000313" key="1">
    <source>
        <dbReference type="EMBL" id="NEW34601.1"/>
    </source>
</evidence>
<dbReference type="PRINTS" id="PR00364">
    <property type="entry name" value="DISEASERSIST"/>
</dbReference>
<dbReference type="InterPro" id="IPR042197">
    <property type="entry name" value="Apaf_helical"/>
</dbReference>
<dbReference type="Proteomes" id="UP000471166">
    <property type="component" value="Unassembled WGS sequence"/>
</dbReference>
<gene>
    <name evidence="1" type="ORF">GV791_18855</name>
</gene>
<proteinExistence type="predicted"/>
<dbReference type="GO" id="GO:0043531">
    <property type="term" value="F:ADP binding"/>
    <property type="evidence" value="ECO:0007669"/>
    <property type="project" value="InterPro"/>
</dbReference>
<dbReference type="InterPro" id="IPR011990">
    <property type="entry name" value="TPR-like_helical_dom_sf"/>
</dbReference>
<accession>A0A6P1CPV6</accession>
<dbReference type="AlphaFoldDB" id="A0A6P1CPV6"/>
<evidence type="ECO:0000313" key="2">
    <source>
        <dbReference type="Proteomes" id="UP000471166"/>
    </source>
</evidence>
<dbReference type="PANTHER" id="PTHR47691">
    <property type="entry name" value="REGULATOR-RELATED"/>
    <property type="match status" value="1"/>
</dbReference>
<dbReference type="EMBL" id="JAAGVB010000029">
    <property type="protein sequence ID" value="NEW34601.1"/>
    <property type="molecule type" value="Genomic_DNA"/>
</dbReference>
<dbReference type="SUPFAM" id="SSF48452">
    <property type="entry name" value="TPR-like"/>
    <property type="match status" value="1"/>
</dbReference>